<gene>
    <name evidence="2" type="ORF">GCM10023209_01720</name>
</gene>
<dbReference type="Gene3D" id="2.40.160.10">
    <property type="entry name" value="Porin"/>
    <property type="match status" value="1"/>
</dbReference>
<feature type="domain" description="Porin" evidence="1">
    <location>
        <begin position="91"/>
        <end position="244"/>
    </location>
</feature>
<organism evidence="2 3">
    <name type="scientific">[Roseibacterium] beibuensis</name>
    <dbReference type="NCBI Taxonomy" id="1193142"/>
    <lineage>
        <taxon>Bacteria</taxon>
        <taxon>Pseudomonadati</taxon>
        <taxon>Pseudomonadota</taxon>
        <taxon>Alphaproteobacteria</taxon>
        <taxon>Rhodobacterales</taxon>
        <taxon>Roseobacteraceae</taxon>
        <taxon>Roseicyclus</taxon>
    </lineage>
</organism>
<dbReference type="EMBL" id="BAABHW010000001">
    <property type="protein sequence ID" value="GAA5064836.1"/>
    <property type="molecule type" value="Genomic_DNA"/>
</dbReference>
<sequence>MPAVATAQSAVTFDGTVSLGFSMSNVDLDPIGDFDLSGMTLELDTDIGLTDAFSVGLDFGLSANTVDVAGTDIDIDLMSLAIEPVYQFGNGAYAGVYYRMGDLDLSIGDIFGPINIGVDTESYGLFGGYEDGPIWVEAFIGTSDGEPEIPGGGIDIMDYGIAASYDINPDFDVFGSILRTDIDAGGADLALTAYSIGADYGFGNGLAVYGSVGLLDIDLGPLGDFDATGMTLGMSYDLSGMGSVPVVLNAEYSRTTVDLGGLGIDPEIDRFALGVTIPLGGGSSQPLNTNTGTARGDYRSAIAALVQSF</sequence>
<keyword evidence="3" id="KW-1185">Reference proteome</keyword>
<evidence type="ECO:0000313" key="2">
    <source>
        <dbReference type="EMBL" id="GAA5064836.1"/>
    </source>
</evidence>
<proteinExistence type="predicted"/>
<evidence type="ECO:0000259" key="1">
    <source>
        <dbReference type="Pfam" id="PF13609"/>
    </source>
</evidence>
<dbReference type="InterPro" id="IPR023614">
    <property type="entry name" value="Porin_dom_sf"/>
</dbReference>
<dbReference type="Proteomes" id="UP001499910">
    <property type="component" value="Unassembled WGS sequence"/>
</dbReference>
<dbReference type="SUPFAM" id="SSF56935">
    <property type="entry name" value="Porins"/>
    <property type="match status" value="1"/>
</dbReference>
<name>A0ABP9KVD5_9RHOB</name>
<accession>A0ABP9KVD5</accession>
<comment type="caution">
    <text evidence="2">The sequence shown here is derived from an EMBL/GenBank/DDBJ whole genome shotgun (WGS) entry which is preliminary data.</text>
</comment>
<reference evidence="3" key="1">
    <citation type="journal article" date="2019" name="Int. J. Syst. Evol. Microbiol.">
        <title>The Global Catalogue of Microorganisms (GCM) 10K type strain sequencing project: providing services to taxonomists for standard genome sequencing and annotation.</title>
        <authorList>
            <consortium name="The Broad Institute Genomics Platform"/>
            <consortium name="The Broad Institute Genome Sequencing Center for Infectious Disease"/>
            <person name="Wu L."/>
            <person name="Ma J."/>
        </authorList>
    </citation>
    <scope>NUCLEOTIDE SEQUENCE [LARGE SCALE GENOMIC DNA]</scope>
    <source>
        <strain evidence="3">JCM 18015</strain>
    </source>
</reference>
<dbReference type="InterPro" id="IPR033900">
    <property type="entry name" value="Gram_neg_porin_domain"/>
</dbReference>
<evidence type="ECO:0000313" key="3">
    <source>
        <dbReference type="Proteomes" id="UP001499910"/>
    </source>
</evidence>
<dbReference type="Pfam" id="PF13609">
    <property type="entry name" value="Porin_4"/>
    <property type="match status" value="1"/>
</dbReference>
<protein>
    <recommendedName>
        <fullName evidence="1">Porin domain-containing protein</fullName>
    </recommendedName>
</protein>